<protein>
    <submittedName>
        <fullName evidence="1">Uncharacterized protein</fullName>
    </submittedName>
</protein>
<evidence type="ECO:0000313" key="2">
    <source>
        <dbReference type="Proteomes" id="UP000827092"/>
    </source>
</evidence>
<dbReference type="Proteomes" id="UP000827092">
    <property type="component" value="Unassembled WGS sequence"/>
</dbReference>
<accession>A0AAV6U7N2</accession>
<dbReference type="EMBL" id="JAFNEN010000559">
    <property type="protein sequence ID" value="KAG8180567.1"/>
    <property type="molecule type" value="Genomic_DNA"/>
</dbReference>
<dbReference type="AlphaFoldDB" id="A0AAV6U7N2"/>
<name>A0AAV6U7N2_9ARAC</name>
<organism evidence="1 2">
    <name type="scientific">Oedothorax gibbosus</name>
    <dbReference type="NCBI Taxonomy" id="931172"/>
    <lineage>
        <taxon>Eukaryota</taxon>
        <taxon>Metazoa</taxon>
        <taxon>Ecdysozoa</taxon>
        <taxon>Arthropoda</taxon>
        <taxon>Chelicerata</taxon>
        <taxon>Arachnida</taxon>
        <taxon>Araneae</taxon>
        <taxon>Araneomorphae</taxon>
        <taxon>Entelegynae</taxon>
        <taxon>Araneoidea</taxon>
        <taxon>Linyphiidae</taxon>
        <taxon>Erigoninae</taxon>
        <taxon>Oedothorax</taxon>
    </lineage>
</organism>
<evidence type="ECO:0000313" key="1">
    <source>
        <dbReference type="EMBL" id="KAG8180567.1"/>
    </source>
</evidence>
<gene>
    <name evidence="1" type="ORF">JTE90_018186</name>
</gene>
<comment type="caution">
    <text evidence="1">The sequence shown here is derived from an EMBL/GenBank/DDBJ whole genome shotgun (WGS) entry which is preliminary data.</text>
</comment>
<proteinExistence type="predicted"/>
<keyword evidence="2" id="KW-1185">Reference proteome</keyword>
<sequence>MRPLKKVAASKSSATTSYQPTMADMPNLWSVTIQAKRLKEYLKKLSDSGRFLFKKFMTSFMIMAPTSFKQKYFADAQIQQIKKNLSKKFEPIQPTQSHQPSVPAEVEKEIIEQPKKRKRKSIWDLETEFQDGDKVFQLIPPPQDELKKK</sequence>
<reference evidence="1 2" key="1">
    <citation type="journal article" date="2022" name="Nat. Ecol. Evol.">
        <title>A masculinizing supergene underlies an exaggerated male reproductive morph in a spider.</title>
        <authorList>
            <person name="Hendrickx F."/>
            <person name="De Corte Z."/>
            <person name="Sonet G."/>
            <person name="Van Belleghem S.M."/>
            <person name="Kostlbacher S."/>
            <person name="Vangestel C."/>
        </authorList>
    </citation>
    <scope>NUCLEOTIDE SEQUENCE [LARGE SCALE GENOMIC DNA]</scope>
    <source>
        <strain evidence="1">W744_W776</strain>
    </source>
</reference>